<evidence type="ECO:0000313" key="2">
    <source>
        <dbReference type="Proteomes" id="UP000020406"/>
    </source>
</evidence>
<dbReference type="EMBL" id="JDSQ01000023">
    <property type="protein sequence ID" value="EWS77327.1"/>
    <property type="molecule type" value="Genomic_DNA"/>
</dbReference>
<organism evidence="1 2">
    <name type="scientific">Xylella taiwanensis</name>
    <dbReference type="NCBI Taxonomy" id="1444770"/>
    <lineage>
        <taxon>Bacteria</taxon>
        <taxon>Pseudomonadati</taxon>
        <taxon>Pseudomonadota</taxon>
        <taxon>Gammaproteobacteria</taxon>
        <taxon>Lysobacterales</taxon>
        <taxon>Lysobacteraceae</taxon>
        <taxon>Xylella</taxon>
    </lineage>
</organism>
<dbReference type="Proteomes" id="UP000020406">
    <property type="component" value="Unassembled WGS sequence"/>
</dbReference>
<name>Z9JHT3_9GAMM</name>
<protein>
    <submittedName>
        <fullName evidence="1">Uncharacterized protein</fullName>
    </submittedName>
</protein>
<dbReference type="PATRIC" id="fig|1444770.3.peg.2727"/>
<accession>Z9JHT3</accession>
<dbReference type="AlphaFoldDB" id="Z9JHT3"/>
<dbReference type="STRING" id="1444770.AF72_11560"/>
<gene>
    <name evidence="1" type="ORF">AF72_11560</name>
</gene>
<evidence type="ECO:0000313" key="1">
    <source>
        <dbReference type="EMBL" id="EWS77327.1"/>
    </source>
</evidence>
<sequence>MKLCFKLTSKLALLEKNPDLSPEGWNMRHVHIEGFKPSID</sequence>
<proteinExistence type="predicted"/>
<comment type="caution">
    <text evidence="1">The sequence shown here is derived from an EMBL/GenBank/DDBJ whole genome shotgun (WGS) entry which is preliminary data.</text>
</comment>
<reference evidence="1 2" key="1">
    <citation type="journal article" date="2014" name="Genome Announc.">
        <title>Draft Genome Sequence of Xylella fastidiosa Pear Leaf Scorch Strain in Taiwan.</title>
        <authorList>
            <person name="Su C.C."/>
            <person name="Deng W.L."/>
            <person name="Jan F.J."/>
            <person name="Chang C.J."/>
            <person name="Huang H."/>
            <person name="Chen J."/>
        </authorList>
    </citation>
    <scope>NUCLEOTIDE SEQUENCE [LARGE SCALE GENOMIC DNA]</scope>
    <source>
        <strain evidence="1 2">PLS229</strain>
    </source>
</reference>